<reference evidence="1" key="1">
    <citation type="submission" date="2021-10" db="EMBL/GenBank/DDBJ databases">
        <title>Novel species in genus Arthrobacter.</title>
        <authorList>
            <person name="Liu Y."/>
        </authorList>
    </citation>
    <scope>NUCLEOTIDE SEQUENCE</scope>
    <source>
        <strain evidence="1">Zg-Y809</strain>
    </source>
</reference>
<protein>
    <submittedName>
        <fullName evidence="1">Acyl-CoA thioesterase</fullName>
    </submittedName>
</protein>
<dbReference type="RefSeq" id="WP_227908499.1">
    <property type="nucleotide sequence ID" value="NZ_CP095461.1"/>
</dbReference>
<dbReference type="AlphaFoldDB" id="A0A9X1S6W0"/>
<dbReference type="SUPFAM" id="SSF54637">
    <property type="entry name" value="Thioesterase/thiol ester dehydrase-isomerase"/>
    <property type="match status" value="1"/>
</dbReference>
<dbReference type="Gene3D" id="3.10.129.10">
    <property type="entry name" value="Hotdog Thioesterase"/>
    <property type="match status" value="1"/>
</dbReference>
<proteinExistence type="predicted"/>
<organism evidence="1 2">
    <name type="scientific">Arthrobacter gengyunqii</name>
    <dbReference type="NCBI Taxonomy" id="2886940"/>
    <lineage>
        <taxon>Bacteria</taxon>
        <taxon>Bacillati</taxon>
        <taxon>Actinomycetota</taxon>
        <taxon>Actinomycetes</taxon>
        <taxon>Micrococcales</taxon>
        <taxon>Micrococcaceae</taxon>
        <taxon>Arthrobacter</taxon>
    </lineage>
</organism>
<dbReference type="CDD" id="cd00586">
    <property type="entry name" value="4HBT"/>
    <property type="match status" value="1"/>
</dbReference>
<dbReference type="GO" id="GO:0047617">
    <property type="term" value="F:fatty acyl-CoA hydrolase activity"/>
    <property type="evidence" value="ECO:0007669"/>
    <property type="project" value="TreeGrafter"/>
</dbReference>
<dbReference type="Pfam" id="PF13279">
    <property type="entry name" value="4HBT_2"/>
    <property type="match status" value="1"/>
</dbReference>
<accession>A0A9X1S6W0</accession>
<dbReference type="InterPro" id="IPR029069">
    <property type="entry name" value="HotDog_dom_sf"/>
</dbReference>
<sequence length="156" mass="16771">MIENPQVIHCPVGMRWGDMDAYGHVNNVEILRILEEARIHAFGPPGGTGGPGREPVVALFNNVPAGTQALVAEHRVKYLSPLTYRNIPADIAVWISALKAASLTIAYVIRDPVTSVACAKAETTLAFVDGGTGRLMRIAPEQKELILPYLGASVFP</sequence>
<dbReference type="Proteomes" id="UP001139264">
    <property type="component" value="Unassembled WGS sequence"/>
</dbReference>
<evidence type="ECO:0000313" key="2">
    <source>
        <dbReference type="Proteomes" id="UP001139264"/>
    </source>
</evidence>
<dbReference type="PANTHER" id="PTHR31793">
    <property type="entry name" value="4-HYDROXYBENZOYL-COA THIOESTERASE FAMILY MEMBER"/>
    <property type="match status" value="1"/>
</dbReference>
<gene>
    <name evidence="1" type="ORF">LJ751_12870</name>
</gene>
<dbReference type="InterPro" id="IPR050563">
    <property type="entry name" value="4-hydroxybenzoyl-CoA_TE"/>
</dbReference>
<name>A0A9X1S6W0_9MICC</name>
<dbReference type="PANTHER" id="PTHR31793:SF24">
    <property type="entry name" value="LONG-CHAIN ACYL-COA THIOESTERASE FADM"/>
    <property type="match status" value="1"/>
</dbReference>
<dbReference type="EMBL" id="JAJFZP010000010">
    <property type="protein sequence ID" value="MCC3270238.1"/>
    <property type="molecule type" value="Genomic_DNA"/>
</dbReference>
<evidence type="ECO:0000313" key="1">
    <source>
        <dbReference type="EMBL" id="MCC3270238.1"/>
    </source>
</evidence>
<comment type="caution">
    <text evidence="1">The sequence shown here is derived from an EMBL/GenBank/DDBJ whole genome shotgun (WGS) entry which is preliminary data.</text>
</comment>